<accession>A0AA97ANX2</accession>
<dbReference type="GO" id="GO:0005509">
    <property type="term" value="F:calcium ion binding"/>
    <property type="evidence" value="ECO:0007669"/>
    <property type="project" value="InterPro"/>
</dbReference>
<dbReference type="InterPro" id="IPR050557">
    <property type="entry name" value="RTX_toxin/Mannuronan_C5-epim"/>
</dbReference>
<dbReference type="InterPro" id="IPR011049">
    <property type="entry name" value="Serralysin-like_metalloprot_C"/>
</dbReference>
<sequence length="196" mass="21055">MTYIYRGTNNSDYFNYMGTDRLVAYGYSGNDRIFGNTQNDSIYGHDGNDSLYGWTGNDYLSGSSGNDYLSGGSGNDSLLGGSGNDSLVGGSGNDRLDGYATTGVEYDTLDGSIGSDTFVLGGSWGVSYQGRGYATIKNWDTSDWIEVRGSRSQYSLRSGNWGGSSATDMGIYYGSDLVGVVQDTTNVSMSRDFRFV</sequence>
<dbReference type="Gene3D" id="2.150.10.10">
    <property type="entry name" value="Serralysin-like metalloprotease, C-terminal"/>
    <property type="match status" value="2"/>
</dbReference>
<evidence type="ECO:0000256" key="1">
    <source>
        <dbReference type="ARBA" id="ARBA00004613"/>
    </source>
</evidence>
<dbReference type="EMBL" id="CP053587">
    <property type="protein sequence ID" value="WNZ27242.1"/>
    <property type="molecule type" value="Genomic_DNA"/>
</dbReference>
<dbReference type="InterPro" id="IPR018511">
    <property type="entry name" value="Hemolysin-typ_Ca-bd_CS"/>
</dbReference>
<organism evidence="3">
    <name type="scientific">Leptolyngbya sp. NK1-12</name>
    <dbReference type="NCBI Taxonomy" id="2547451"/>
    <lineage>
        <taxon>Bacteria</taxon>
        <taxon>Bacillati</taxon>
        <taxon>Cyanobacteriota</taxon>
        <taxon>Cyanophyceae</taxon>
        <taxon>Leptolyngbyales</taxon>
        <taxon>Leptolyngbyaceae</taxon>
        <taxon>Leptolyngbya group</taxon>
        <taxon>Leptolyngbya</taxon>
    </lineage>
</organism>
<dbReference type="InterPro" id="IPR001343">
    <property type="entry name" value="Hemolysn_Ca-bd"/>
</dbReference>
<dbReference type="GO" id="GO:0005576">
    <property type="term" value="C:extracellular region"/>
    <property type="evidence" value="ECO:0007669"/>
    <property type="project" value="UniProtKB-SubCell"/>
</dbReference>
<keyword evidence="2" id="KW-0964">Secreted</keyword>
<evidence type="ECO:0000313" key="3">
    <source>
        <dbReference type="EMBL" id="WNZ27242.1"/>
    </source>
</evidence>
<gene>
    <name evidence="3" type="ORF">HJG54_30565</name>
</gene>
<dbReference type="PRINTS" id="PR00313">
    <property type="entry name" value="CABNDNGRPT"/>
</dbReference>
<proteinExistence type="predicted"/>
<evidence type="ECO:0000256" key="2">
    <source>
        <dbReference type="ARBA" id="ARBA00022525"/>
    </source>
</evidence>
<dbReference type="PANTHER" id="PTHR38340">
    <property type="entry name" value="S-LAYER PROTEIN"/>
    <property type="match status" value="1"/>
</dbReference>
<dbReference type="AlphaFoldDB" id="A0AA97ANX2"/>
<dbReference type="RefSeq" id="WP_316436887.1">
    <property type="nucleotide sequence ID" value="NZ_CP053587.1"/>
</dbReference>
<dbReference type="PANTHER" id="PTHR38340:SF1">
    <property type="entry name" value="S-LAYER PROTEIN"/>
    <property type="match status" value="1"/>
</dbReference>
<name>A0AA97ANX2_9CYAN</name>
<dbReference type="SUPFAM" id="SSF51120">
    <property type="entry name" value="beta-Roll"/>
    <property type="match status" value="1"/>
</dbReference>
<protein>
    <submittedName>
        <fullName evidence="3">Calcium-binding protein</fullName>
    </submittedName>
</protein>
<comment type="subcellular location">
    <subcellularLocation>
        <location evidence="1">Secreted</location>
    </subcellularLocation>
</comment>
<reference evidence="3" key="1">
    <citation type="submission" date="2020-05" db="EMBL/GenBank/DDBJ databases">
        <authorList>
            <person name="Zhu T."/>
            <person name="Keshari N."/>
            <person name="Lu X."/>
        </authorList>
    </citation>
    <scope>NUCLEOTIDE SEQUENCE</scope>
    <source>
        <strain evidence="3">NK1-12</strain>
    </source>
</reference>
<dbReference type="PROSITE" id="PS00330">
    <property type="entry name" value="HEMOLYSIN_CALCIUM"/>
    <property type="match status" value="3"/>
</dbReference>
<dbReference type="Pfam" id="PF00353">
    <property type="entry name" value="HemolysinCabind"/>
    <property type="match status" value="2"/>
</dbReference>